<keyword evidence="5 7" id="KW-0472">Membrane</keyword>
<keyword evidence="4 7" id="KW-1133">Transmembrane helix</keyword>
<evidence type="ECO:0000256" key="3">
    <source>
        <dbReference type="ARBA" id="ARBA00022692"/>
    </source>
</evidence>
<dbReference type="GO" id="GO:0016020">
    <property type="term" value="C:membrane"/>
    <property type="evidence" value="ECO:0007669"/>
    <property type="project" value="UniProtKB-SubCell"/>
</dbReference>
<feature type="transmembrane region" description="Helical" evidence="7">
    <location>
        <begin position="95"/>
        <end position="116"/>
    </location>
</feature>
<feature type="transmembrane region" description="Helical" evidence="7">
    <location>
        <begin position="294"/>
        <end position="312"/>
    </location>
</feature>
<dbReference type="PANTHER" id="PTHR21716">
    <property type="entry name" value="TRANSMEMBRANE PROTEIN"/>
    <property type="match status" value="1"/>
</dbReference>
<comment type="caution">
    <text evidence="8">The sequence shown here is derived from an EMBL/GenBank/DDBJ whole genome shotgun (WGS) entry which is preliminary data.</text>
</comment>
<proteinExistence type="inferred from homology"/>
<feature type="transmembrane region" description="Helical" evidence="7">
    <location>
        <begin position="169"/>
        <end position="197"/>
    </location>
</feature>
<dbReference type="RefSeq" id="WP_311785623.1">
    <property type="nucleotide sequence ID" value="NZ_JALDYY010000002.1"/>
</dbReference>
<evidence type="ECO:0000256" key="2">
    <source>
        <dbReference type="ARBA" id="ARBA00009773"/>
    </source>
</evidence>
<sequence>MGVEINEVQPARPTPKTSAPGRAAADVEPPTIRIEKDGLDIAKAWCVIGIFMILGMAVIYLMAAVLMPITLAIVTGMILGMAADKLGRLGLPSALGAMLLTALVALVLFIIINALAQPLAKIAANAPDLAEQAMDRVIPYLEKFRWFRIASMESGPISMESLLEKSAGVLQVVAGGVTPALVQALIFLAALVLFLAGRLQLRTALIMTFPGREQRLAAIRILNAIERALGYYFSTATIIYAGIGLAMTVIAFVGGLNMPVLWGFFTFLSSFVPFLGVASMTVAFAAGGLMTHDTLILGLMPAVAFFGVHMFVENIITPAVMGRRLEINPFVVFVAIIFWTWMWGAVGAMLALPISLIVMTIIDELWPDERPMPQLPG</sequence>
<feature type="region of interest" description="Disordered" evidence="6">
    <location>
        <begin position="1"/>
        <end position="25"/>
    </location>
</feature>
<name>A0AAE3QAS5_9HYPH</name>
<dbReference type="Proteomes" id="UP001161580">
    <property type="component" value="Unassembled WGS sequence"/>
</dbReference>
<comment type="similarity">
    <text evidence="2">Belongs to the autoinducer-2 exporter (AI-2E) (TC 2.A.86) family.</text>
</comment>
<feature type="transmembrane region" description="Helical" evidence="7">
    <location>
        <begin position="229"/>
        <end position="254"/>
    </location>
</feature>
<evidence type="ECO:0000313" key="9">
    <source>
        <dbReference type="Proteomes" id="UP001161580"/>
    </source>
</evidence>
<dbReference type="EMBL" id="JALDYZ010000002">
    <property type="protein sequence ID" value="MDI7921451.1"/>
    <property type="molecule type" value="Genomic_DNA"/>
</dbReference>
<dbReference type="Pfam" id="PF01594">
    <property type="entry name" value="AI-2E_transport"/>
    <property type="match status" value="1"/>
</dbReference>
<evidence type="ECO:0000256" key="6">
    <source>
        <dbReference type="SAM" id="MobiDB-lite"/>
    </source>
</evidence>
<protein>
    <submittedName>
        <fullName evidence="8">AI-2E family transporter</fullName>
    </submittedName>
</protein>
<feature type="transmembrane region" description="Helical" evidence="7">
    <location>
        <begin position="332"/>
        <end position="362"/>
    </location>
</feature>
<comment type="subcellular location">
    <subcellularLocation>
        <location evidence="1">Membrane</location>
        <topology evidence="1">Multi-pass membrane protein</topology>
    </subcellularLocation>
</comment>
<keyword evidence="9" id="KW-1185">Reference proteome</keyword>
<evidence type="ECO:0000256" key="7">
    <source>
        <dbReference type="SAM" id="Phobius"/>
    </source>
</evidence>
<keyword evidence="3 7" id="KW-0812">Transmembrane</keyword>
<organism evidence="8 9">
    <name type="scientific">Ferirhizobium litorale</name>
    <dbReference type="NCBI Taxonomy" id="2927786"/>
    <lineage>
        <taxon>Bacteria</taxon>
        <taxon>Pseudomonadati</taxon>
        <taxon>Pseudomonadota</taxon>
        <taxon>Alphaproteobacteria</taxon>
        <taxon>Hyphomicrobiales</taxon>
        <taxon>Rhizobiaceae</taxon>
        <taxon>Ferirhizobium</taxon>
    </lineage>
</organism>
<feature type="transmembrane region" description="Helical" evidence="7">
    <location>
        <begin position="260"/>
        <end position="287"/>
    </location>
</feature>
<dbReference type="GO" id="GO:0055085">
    <property type="term" value="P:transmembrane transport"/>
    <property type="evidence" value="ECO:0007669"/>
    <property type="project" value="TreeGrafter"/>
</dbReference>
<reference evidence="8" key="1">
    <citation type="submission" date="2022-03" db="EMBL/GenBank/DDBJ databases">
        <title>Fererhizobium litorale gen. nov., sp. nov., isolated from sandy sediments of the Sea of Japan seashore.</title>
        <authorList>
            <person name="Romanenko L."/>
            <person name="Kurilenko V."/>
            <person name="Otstavnykh N."/>
            <person name="Svetashev V."/>
            <person name="Tekutyeva L."/>
            <person name="Isaeva M."/>
            <person name="Mikhailov V."/>
        </authorList>
    </citation>
    <scope>NUCLEOTIDE SEQUENCE</scope>
    <source>
        <strain evidence="8">KMM 9576</strain>
    </source>
</reference>
<feature type="transmembrane region" description="Helical" evidence="7">
    <location>
        <begin position="41"/>
        <end position="59"/>
    </location>
</feature>
<dbReference type="InterPro" id="IPR002549">
    <property type="entry name" value="AI-2E-like"/>
</dbReference>
<evidence type="ECO:0000313" key="8">
    <source>
        <dbReference type="EMBL" id="MDI7921451.1"/>
    </source>
</evidence>
<gene>
    <name evidence="8" type="ORF">MRS75_05050</name>
</gene>
<evidence type="ECO:0000256" key="4">
    <source>
        <dbReference type="ARBA" id="ARBA00022989"/>
    </source>
</evidence>
<evidence type="ECO:0000256" key="5">
    <source>
        <dbReference type="ARBA" id="ARBA00023136"/>
    </source>
</evidence>
<dbReference type="AlphaFoldDB" id="A0AAE3QAS5"/>
<dbReference type="PANTHER" id="PTHR21716:SF16">
    <property type="entry name" value="BLL1467 PROTEIN"/>
    <property type="match status" value="1"/>
</dbReference>
<accession>A0AAE3QAS5</accession>
<evidence type="ECO:0000256" key="1">
    <source>
        <dbReference type="ARBA" id="ARBA00004141"/>
    </source>
</evidence>